<keyword evidence="10" id="KW-1185">Reference proteome</keyword>
<dbReference type="InterPro" id="IPR050640">
    <property type="entry name" value="Bact_2-comp_sensor_kinase"/>
</dbReference>
<dbReference type="InterPro" id="IPR010559">
    <property type="entry name" value="Sig_transdc_His_kin_internal"/>
</dbReference>
<dbReference type="PROSITE" id="PS50885">
    <property type="entry name" value="HAMP"/>
    <property type="match status" value="1"/>
</dbReference>
<evidence type="ECO:0000256" key="6">
    <source>
        <dbReference type="ARBA" id="ARBA00023136"/>
    </source>
</evidence>
<gene>
    <name evidence="9" type="ORF">NC799_03265</name>
</gene>
<dbReference type="Proteomes" id="UP001145069">
    <property type="component" value="Unassembled WGS sequence"/>
</dbReference>
<sequence>MKRFHINNVKLKNKLLIVFIIAVIIPVVLTNVIFYSVTTENVKARKMKDLNLSLEQVANEFERAIEDAVEVSTVLYADSYLYGFLERRYDKEIDFIVAYNSFFRDMNKFTPIYSSVHSISLYTNNDSVLFAGGINRITNDIKGSRWYSRMLEARSLYPVVTRTIGSSGNFDTFSVIRELGYFSESSTQKIIKIDLNMAVIEQAFQNLTFQGDIYLVNANGIIEYSTNPRVFWKKTFKPFDSVSIADNREVIEQLYKTNYLNGWRVVGVVSDDALVKEVTSSRKSIIYLTLLNILIPSLIIIYITSNIHRRLTRVMRHVRRLESQKFEVMDDEYYKDEIGVLTSEFNRMTKKIKELINDVYVASIQKKEIELQRKQAQLSALQSQINPHFLFNVLETIRMRSLMKNETETSKIIHNMAVILRRSFIWGKDWVTVKEEIHLITCFLEIQHYRFDDKMQYQINVDNTAYDAIIPHMSLIPFVENASIHGIEPLKEQGLITITIKKQEESLVCEINDNGIGMDQSMYNSLFDSLQKEELSGESIGVRNVYHRLKMQYQDHFSFDLKSKKGEGTTVRLVLPYQKQ</sequence>
<dbReference type="Pfam" id="PF06580">
    <property type="entry name" value="His_kinase"/>
    <property type="match status" value="1"/>
</dbReference>
<evidence type="ECO:0000256" key="1">
    <source>
        <dbReference type="ARBA" id="ARBA00004651"/>
    </source>
</evidence>
<comment type="subcellular location">
    <subcellularLocation>
        <location evidence="1">Cell membrane</location>
        <topology evidence="1">Multi-pass membrane protein</topology>
    </subcellularLocation>
</comment>
<evidence type="ECO:0000313" key="10">
    <source>
        <dbReference type="Proteomes" id="UP001145069"/>
    </source>
</evidence>
<keyword evidence="7" id="KW-1133">Transmembrane helix</keyword>
<evidence type="ECO:0000313" key="9">
    <source>
        <dbReference type="EMBL" id="MDC3415928.1"/>
    </source>
</evidence>
<dbReference type="PANTHER" id="PTHR34220:SF7">
    <property type="entry name" value="SENSOR HISTIDINE KINASE YPDA"/>
    <property type="match status" value="1"/>
</dbReference>
<keyword evidence="4" id="KW-0808">Transferase</keyword>
<keyword evidence="2" id="KW-1003">Cell membrane</keyword>
<evidence type="ECO:0000256" key="2">
    <source>
        <dbReference type="ARBA" id="ARBA00022475"/>
    </source>
</evidence>
<feature type="domain" description="HAMP" evidence="8">
    <location>
        <begin position="305"/>
        <end position="357"/>
    </location>
</feature>
<organism evidence="9 10">
    <name type="scientific">Aquibacillus salsiterrae</name>
    <dbReference type="NCBI Taxonomy" id="2950439"/>
    <lineage>
        <taxon>Bacteria</taxon>
        <taxon>Bacillati</taxon>
        <taxon>Bacillota</taxon>
        <taxon>Bacilli</taxon>
        <taxon>Bacillales</taxon>
        <taxon>Bacillaceae</taxon>
        <taxon>Aquibacillus</taxon>
    </lineage>
</organism>
<dbReference type="Gene3D" id="6.10.340.10">
    <property type="match status" value="1"/>
</dbReference>
<protein>
    <submittedName>
        <fullName evidence="9">Sensor histidine kinase</fullName>
    </submittedName>
</protein>
<reference evidence="9" key="1">
    <citation type="submission" date="2022-06" db="EMBL/GenBank/DDBJ databases">
        <title>Aquibacillus sp. a new bacterium isolated from soil saline samples.</title>
        <authorList>
            <person name="Galisteo C."/>
            <person name="De La Haba R."/>
            <person name="Sanchez-Porro C."/>
            <person name="Ventosa A."/>
        </authorList>
    </citation>
    <scope>NUCLEOTIDE SEQUENCE</scope>
    <source>
        <strain evidence="9">3ASR75-54</strain>
    </source>
</reference>
<dbReference type="Gene3D" id="3.30.565.10">
    <property type="entry name" value="Histidine kinase-like ATPase, C-terminal domain"/>
    <property type="match status" value="1"/>
</dbReference>
<comment type="caution">
    <text evidence="9">The sequence shown here is derived from an EMBL/GenBank/DDBJ whole genome shotgun (WGS) entry which is preliminary data.</text>
</comment>
<dbReference type="InterPro" id="IPR003594">
    <property type="entry name" value="HATPase_dom"/>
</dbReference>
<keyword evidence="7" id="KW-0812">Transmembrane</keyword>
<dbReference type="RefSeq" id="WP_272444903.1">
    <property type="nucleotide sequence ID" value="NZ_JAMQKC010000002.1"/>
</dbReference>
<dbReference type="Pfam" id="PF02518">
    <property type="entry name" value="HATPase_c"/>
    <property type="match status" value="1"/>
</dbReference>
<dbReference type="GO" id="GO:0005886">
    <property type="term" value="C:plasma membrane"/>
    <property type="evidence" value="ECO:0007669"/>
    <property type="project" value="UniProtKB-SubCell"/>
</dbReference>
<proteinExistence type="predicted"/>
<evidence type="ECO:0000256" key="3">
    <source>
        <dbReference type="ARBA" id="ARBA00022553"/>
    </source>
</evidence>
<keyword evidence="5 9" id="KW-0418">Kinase</keyword>
<feature type="transmembrane region" description="Helical" evidence="7">
    <location>
        <begin position="15"/>
        <end position="38"/>
    </location>
</feature>
<dbReference type="SMART" id="SM00304">
    <property type="entry name" value="HAMP"/>
    <property type="match status" value="1"/>
</dbReference>
<dbReference type="CDD" id="cd06225">
    <property type="entry name" value="HAMP"/>
    <property type="match status" value="1"/>
</dbReference>
<dbReference type="SUPFAM" id="SSF55874">
    <property type="entry name" value="ATPase domain of HSP90 chaperone/DNA topoisomerase II/histidine kinase"/>
    <property type="match status" value="1"/>
</dbReference>
<evidence type="ECO:0000256" key="7">
    <source>
        <dbReference type="SAM" id="Phobius"/>
    </source>
</evidence>
<evidence type="ECO:0000256" key="4">
    <source>
        <dbReference type="ARBA" id="ARBA00022679"/>
    </source>
</evidence>
<evidence type="ECO:0000256" key="5">
    <source>
        <dbReference type="ARBA" id="ARBA00022777"/>
    </source>
</evidence>
<dbReference type="EMBL" id="JAMQKC010000002">
    <property type="protein sequence ID" value="MDC3415928.1"/>
    <property type="molecule type" value="Genomic_DNA"/>
</dbReference>
<accession>A0A9X4AFD5</accession>
<keyword evidence="3" id="KW-0597">Phosphoprotein</keyword>
<dbReference type="Pfam" id="PF00672">
    <property type="entry name" value="HAMP"/>
    <property type="match status" value="1"/>
</dbReference>
<dbReference type="InterPro" id="IPR036890">
    <property type="entry name" value="HATPase_C_sf"/>
</dbReference>
<name>A0A9X4AFD5_9BACI</name>
<dbReference type="SUPFAM" id="SSF158472">
    <property type="entry name" value="HAMP domain-like"/>
    <property type="match status" value="1"/>
</dbReference>
<dbReference type="PANTHER" id="PTHR34220">
    <property type="entry name" value="SENSOR HISTIDINE KINASE YPDA"/>
    <property type="match status" value="1"/>
</dbReference>
<dbReference type="GO" id="GO:0000155">
    <property type="term" value="F:phosphorelay sensor kinase activity"/>
    <property type="evidence" value="ECO:0007669"/>
    <property type="project" value="InterPro"/>
</dbReference>
<evidence type="ECO:0000259" key="8">
    <source>
        <dbReference type="PROSITE" id="PS50885"/>
    </source>
</evidence>
<dbReference type="InterPro" id="IPR003660">
    <property type="entry name" value="HAMP_dom"/>
</dbReference>
<keyword evidence="6 7" id="KW-0472">Membrane</keyword>
<dbReference type="AlphaFoldDB" id="A0A9X4AFD5"/>
<feature type="transmembrane region" description="Helical" evidence="7">
    <location>
        <begin position="285"/>
        <end position="303"/>
    </location>
</feature>